<dbReference type="Proteomes" id="UP000193884">
    <property type="component" value="Unassembled WGS sequence"/>
</dbReference>
<evidence type="ECO:0000256" key="5">
    <source>
        <dbReference type="ARBA" id="ARBA00047942"/>
    </source>
</evidence>
<keyword evidence="8" id="KW-1185">Reference proteome</keyword>
<evidence type="ECO:0000256" key="2">
    <source>
        <dbReference type="ARBA" id="ARBA00022603"/>
    </source>
</evidence>
<organism evidence="7 8">
    <name type="scientific">Bradyrhizobium canariense</name>
    <dbReference type="NCBI Taxonomy" id="255045"/>
    <lineage>
        <taxon>Bacteria</taxon>
        <taxon>Pseudomonadati</taxon>
        <taxon>Pseudomonadota</taxon>
        <taxon>Alphaproteobacteria</taxon>
        <taxon>Hyphomicrobiales</taxon>
        <taxon>Nitrobacteraceae</taxon>
        <taxon>Bradyrhizobium</taxon>
    </lineage>
</organism>
<gene>
    <name evidence="7" type="ORF">BST63_15505</name>
</gene>
<dbReference type="PROSITE" id="PS00092">
    <property type="entry name" value="N6_MTASE"/>
    <property type="match status" value="1"/>
</dbReference>
<sequence>MNRNKLKTYAPEARRDFIQAMKDRAAFYGLTPSKIEPAVVRGDVTVIAGRDYPRAIADKRNKLEARVERDGFEQTMEAMAYTWFNRLVAIRFMEVNGYLDHGYRVLSHPDGKQTPEILEHAEHVELPGLKKGRAIDLKLEGNRESELYRLLLTAQCNALHKSMPFLFERIDDETELLLPDNLLHSDSLVRKLVAGIDEDDWKQVEVIGWLYQFYISEKKDEVIGKVVASADIPAATQLFTPNWIVKYLVQNTLGRQWLAAYPNSALRSQMEYYIEPAEQTAEVVSQLKAITPESLDPEALTMLDPACGSCHILVEGYDLFKAIYLERGYRLRDIPALILQKNLFGLEIDDRAAQLGAFALMMKARSDDRRIFDSDVKPNVLSFHESNSLDPTAITNALNAPVRNNKSQREYLVDEIDQTETPLLARKASAERGSVSHDDVSSLLVAFENAKTFGSLIQISSTLFTKLPELENRLDYVLEHGDMIHASAITIKPLLRQARLLSNKYDAVVANPPYMGGKKGMNDLLKGYVSEKFPDYKSDLFAAFSARLLGLLAPNCHMGLMTPFTWMFIQSYESLRRLFLQDNAIISLVQPEYHAFFESAYVPICTFVVRAGNLPFRGDYIRLTSFYGEDLQPQKALEAIKNPDCGWRYSCSVGDLNRIPGIPLAYWVSDEFRAAFEKGQPLGEISSPRQGMATSDNDRFLRLWHEVDFSKIRFGATSNEAATKSGLKWFPYNKGGPFRKWYGNNAYVVNWEEGGKEVIAFAASLYGSPTRTIKNISYYFQPCITWSALSSGGISLRKCDAGFIFDTKGQCLFCDDESDLLFFMGLLNSNVSEKLMTVLSPTLDFNSGTIAKVPSLAMAGKSEIVRNAKEAVGIAALDWNLNETSWDFAQCSLVVEGRGANTVEEAFLAHCRATEARNQRMLEIETANNRIFVDAYGLQREMKPDVPMNQITLSRSERSEDIKRLLSYAIGCMMGRYSLENHGLTYALSGNRKFDPAKYGSFSAAVDAVIPLFGRDWNVRDDAANRMVEFISVAWQPQYLEENLKFIADSLAPLSGELPRDTIRRYLVTGFFKYHLSVYKKRPIYWLFSSGRERAFQCLVYLHRYNESTLSRMRTEHVIPLQGRMTARIEQIDDEKAQATNTSQRKKLQKEQDDLKKKHAELLAFEVALKHFADQRISLDLDDGVKVNYGKFGDLLAEVKAITGGKDDE</sequence>
<proteinExistence type="predicted"/>
<evidence type="ECO:0000256" key="1">
    <source>
        <dbReference type="ARBA" id="ARBA00011900"/>
    </source>
</evidence>
<evidence type="ECO:0000256" key="4">
    <source>
        <dbReference type="ARBA" id="ARBA00022691"/>
    </source>
</evidence>
<accession>A0ABX3X3I4</accession>
<dbReference type="PANTHER" id="PTHR33841:SF1">
    <property type="entry name" value="DNA METHYLTRANSFERASE A"/>
    <property type="match status" value="1"/>
</dbReference>
<dbReference type="SUPFAM" id="SSF53335">
    <property type="entry name" value="S-adenosyl-L-methionine-dependent methyltransferases"/>
    <property type="match status" value="1"/>
</dbReference>
<dbReference type="InterPro" id="IPR002052">
    <property type="entry name" value="DNA_methylase_N6_adenine_CS"/>
</dbReference>
<evidence type="ECO:0000256" key="3">
    <source>
        <dbReference type="ARBA" id="ARBA00022679"/>
    </source>
</evidence>
<comment type="catalytic activity">
    <reaction evidence="5">
        <text>a 2'-deoxyadenosine in DNA + S-adenosyl-L-methionine = an N(6)-methyl-2'-deoxyadenosine in DNA + S-adenosyl-L-homocysteine + H(+)</text>
        <dbReference type="Rhea" id="RHEA:15197"/>
        <dbReference type="Rhea" id="RHEA-COMP:12418"/>
        <dbReference type="Rhea" id="RHEA-COMP:12419"/>
        <dbReference type="ChEBI" id="CHEBI:15378"/>
        <dbReference type="ChEBI" id="CHEBI:57856"/>
        <dbReference type="ChEBI" id="CHEBI:59789"/>
        <dbReference type="ChEBI" id="CHEBI:90615"/>
        <dbReference type="ChEBI" id="CHEBI:90616"/>
        <dbReference type="EC" id="2.1.1.72"/>
    </reaction>
</comment>
<keyword evidence="2" id="KW-0489">Methyltransferase</keyword>
<dbReference type="PRINTS" id="PR00507">
    <property type="entry name" value="N12N6MTFRASE"/>
</dbReference>
<dbReference type="EMBL" id="NAFK01000159">
    <property type="protein sequence ID" value="OSJ29041.1"/>
    <property type="molecule type" value="Genomic_DNA"/>
</dbReference>
<name>A0ABX3X3I4_9BRAD</name>
<keyword evidence="3" id="KW-0808">Transferase</keyword>
<reference evidence="7 8" key="1">
    <citation type="submission" date="2017-03" db="EMBL/GenBank/DDBJ databases">
        <title>Whole genome sequences of fourteen strains of Bradyrhizobium canariense and one strain of Bradyrhizobium japonicum isolated from Lupinus (Papilionoideae: Genisteae) species in Algeria.</title>
        <authorList>
            <person name="Crovadore J."/>
            <person name="Chekireb D."/>
            <person name="Brachmann A."/>
            <person name="Chablais R."/>
            <person name="Cochard B."/>
            <person name="Lefort F."/>
        </authorList>
    </citation>
    <scope>NUCLEOTIDE SEQUENCE [LARGE SCALE GENOMIC DNA]</scope>
    <source>
        <strain evidence="7 8">UBMAN05</strain>
    </source>
</reference>
<dbReference type="NCBIfam" id="NF033452">
    <property type="entry name" value="BREX_1_MTaseX"/>
    <property type="match status" value="1"/>
</dbReference>
<evidence type="ECO:0000313" key="7">
    <source>
        <dbReference type="EMBL" id="OSJ29041.1"/>
    </source>
</evidence>
<keyword evidence="4" id="KW-0949">S-adenosyl-L-methionine</keyword>
<feature type="domain" description="Type II methyltransferase M.TaqI-like" evidence="6">
    <location>
        <begin position="341"/>
        <end position="591"/>
    </location>
</feature>
<dbReference type="InterPro" id="IPR050953">
    <property type="entry name" value="N4_N6_ade-DNA_methylase"/>
</dbReference>
<dbReference type="EC" id="2.1.1.72" evidence="1"/>
<dbReference type="Gene3D" id="3.40.50.150">
    <property type="entry name" value="Vaccinia Virus protein VP39"/>
    <property type="match status" value="1"/>
</dbReference>
<comment type="caution">
    <text evidence="7">The sequence shown here is derived from an EMBL/GenBank/DDBJ whole genome shotgun (WGS) entry which is preliminary data.</text>
</comment>
<evidence type="ECO:0000259" key="6">
    <source>
        <dbReference type="Pfam" id="PF07669"/>
    </source>
</evidence>
<protein>
    <recommendedName>
        <fullName evidence="1">site-specific DNA-methyltransferase (adenine-specific)</fullName>
        <ecNumber evidence="1">2.1.1.72</ecNumber>
    </recommendedName>
</protein>
<dbReference type="InterPro" id="IPR047939">
    <property type="entry name" value="BREX_1_PglX"/>
</dbReference>
<dbReference type="InterPro" id="IPR011639">
    <property type="entry name" value="MethylTrfase_TaqI-like_dom"/>
</dbReference>
<dbReference type="RefSeq" id="WP_085384480.1">
    <property type="nucleotide sequence ID" value="NZ_NAFJ01000095.1"/>
</dbReference>
<evidence type="ECO:0000313" key="8">
    <source>
        <dbReference type="Proteomes" id="UP000193884"/>
    </source>
</evidence>
<dbReference type="InterPro" id="IPR029063">
    <property type="entry name" value="SAM-dependent_MTases_sf"/>
</dbReference>
<dbReference type="PANTHER" id="PTHR33841">
    <property type="entry name" value="DNA METHYLTRANSFERASE YEEA-RELATED"/>
    <property type="match status" value="1"/>
</dbReference>
<dbReference type="Pfam" id="PF07669">
    <property type="entry name" value="Eco57I"/>
    <property type="match status" value="1"/>
</dbReference>